<reference evidence="1 2" key="1">
    <citation type="submission" date="2017-12" db="EMBL/GenBank/DDBJ databases">
        <title>Integrating genomic resources of turbot (Scophthalmus maximus) in depth evaluation of genetic and physical mapping variation across individuals.</title>
        <authorList>
            <person name="Martinez P."/>
        </authorList>
    </citation>
    <scope>NUCLEOTIDE SEQUENCE [LARGE SCALE GENOMIC DNA]</scope>
</reference>
<sequence>MAVAINPNFRDYDAETAFRLPRPAKDEPTKNKSSRLLCKLVKGIGHISSTARCCCQVREPPRETLSADLHGG</sequence>
<gene>
    <name evidence="1" type="ORF">SMAX5B_020489</name>
</gene>
<evidence type="ECO:0000313" key="2">
    <source>
        <dbReference type="Proteomes" id="UP000246464"/>
    </source>
</evidence>
<keyword evidence="2" id="KW-1185">Reference proteome</keyword>
<name>A0A2U9C1P0_SCOMX</name>
<dbReference type="EMBL" id="CP026254">
    <property type="protein sequence ID" value="AWP10534.1"/>
    <property type="molecule type" value="Genomic_DNA"/>
</dbReference>
<protein>
    <submittedName>
        <fullName evidence="1">Uncharacterized protein</fullName>
    </submittedName>
</protein>
<accession>A0A2U9C1P0</accession>
<dbReference type="AlphaFoldDB" id="A0A2U9C1P0"/>
<proteinExistence type="predicted"/>
<evidence type="ECO:0000313" key="1">
    <source>
        <dbReference type="EMBL" id="AWP10534.1"/>
    </source>
</evidence>
<dbReference type="Proteomes" id="UP000246464">
    <property type="component" value="Chromosome 12"/>
</dbReference>
<organism evidence="1 2">
    <name type="scientific">Scophthalmus maximus</name>
    <name type="common">Turbot</name>
    <name type="synonym">Psetta maxima</name>
    <dbReference type="NCBI Taxonomy" id="52904"/>
    <lineage>
        <taxon>Eukaryota</taxon>
        <taxon>Metazoa</taxon>
        <taxon>Chordata</taxon>
        <taxon>Craniata</taxon>
        <taxon>Vertebrata</taxon>
        <taxon>Euteleostomi</taxon>
        <taxon>Actinopterygii</taxon>
        <taxon>Neopterygii</taxon>
        <taxon>Teleostei</taxon>
        <taxon>Neoteleostei</taxon>
        <taxon>Acanthomorphata</taxon>
        <taxon>Carangaria</taxon>
        <taxon>Pleuronectiformes</taxon>
        <taxon>Pleuronectoidei</taxon>
        <taxon>Scophthalmidae</taxon>
        <taxon>Scophthalmus</taxon>
    </lineage>
</organism>